<accession>A0ABD0R4Q4</accession>
<organism evidence="2 3">
    <name type="scientific">Cirrhinus mrigala</name>
    <name type="common">Mrigala</name>
    <dbReference type="NCBI Taxonomy" id="683832"/>
    <lineage>
        <taxon>Eukaryota</taxon>
        <taxon>Metazoa</taxon>
        <taxon>Chordata</taxon>
        <taxon>Craniata</taxon>
        <taxon>Vertebrata</taxon>
        <taxon>Euteleostomi</taxon>
        <taxon>Actinopterygii</taxon>
        <taxon>Neopterygii</taxon>
        <taxon>Teleostei</taxon>
        <taxon>Ostariophysi</taxon>
        <taxon>Cypriniformes</taxon>
        <taxon>Cyprinidae</taxon>
        <taxon>Labeoninae</taxon>
        <taxon>Labeonini</taxon>
        <taxon>Cirrhinus</taxon>
    </lineage>
</organism>
<keyword evidence="3" id="KW-1185">Reference proteome</keyword>
<feature type="non-terminal residue" evidence="2">
    <location>
        <position position="173"/>
    </location>
</feature>
<reference evidence="2 3" key="1">
    <citation type="submission" date="2024-05" db="EMBL/GenBank/DDBJ databases">
        <title>Genome sequencing and assembly of Indian major carp, Cirrhinus mrigala (Hamilton, 1822).</title>
        <authorList>
            <person name="Mohindra V."/>
            <person name="Chowdhury L.M."/>
            <person name="Lal K."/>
            <person name="Jena J.K."/>
        </authorList>
    </citation>
    <scope>NUCLEOTIDE SEQUENCE [LARGE SCALE GENOMIC DNA]</scope>
    <source>
        <strain evidence="2">CM1030</strain>
        <tissue evidence="2">Blood</tissue>
    </source>
</reference>
<comment type="caution">
    <text evidence="2">The sequence shown here is derived from an EMBL/GenBank/DDBJ whole genome shotgun (WGS) entry which is preliminary data.</text>
</comment>
<feature type="region of interest" description="Disordered" evidence="1">
    <location>
        <begin position="134"/>
        <end position="173"/>
    </location>
</feature>
<feature type="region of interest" description="Disordered" evidence="1">
    <location>
        <begin position="1"/>
        <end position="111"/>
    </location>
</feature>
<dbReference type="PANTHER" id="PTHR32061">
    <property type="entry name" value="NMDA RECEPTOR SYNAPTONUCLEAR SIGNALING AND NEURONAL MIGRATION FACTOR"/>
    <property type="match status" value="1"/>
</dbReference>
<sequence length="173" mass="19423">VSRLNNNNSLQPYSQHTLIVKPSQEEVQPGSHSKRRLSVERSLSSEDQHHQNQHAPGKQGEPGARGAEEDHGPTQKQRSLQFTHHRGNNGPTHQHHYSHATTPLQSSGSAHNIRDWGEDCTPDCVACIRPHCQSQRSLDLDTSPHSGGKQHKKLERMYSEDRVSSEDRGKKIT</sequence>
<feature type="compositionally biased region" description="Polar residues" evidence="1">
    <location>
        <begin position="99"/>
        <end position="110"/>
    </location>
</feature>
<dbReference type="AlphaFoldDB" id="A0ABD0R4Q4"/>
<feature type="non-terminal residue" evidence="2">
    <location>
        <position position="1"/>
    </location>
</feature>
<evidence type="ECO:0000313" key="3">
    <source>
        <dbReference type="Proteomes" id="UP001529510"/>
    </source>
</evidence>
<evidence type="ECO:0000256" key="1">
    <source>
        <dbReference type="SAM" id="MobiDB-lite"/>
    </source>
</evidence>
<protein>
    <submittedName>
        <fullName evidence="2">Uncharacterized protein</fullName>
    </submittedName>
</protein>
<feature type="compositionally biased region" description="Polar residues" evidence="1">
    <location>
        <begin position="1"/>
        <end position="17"/>
    </location>
</feature>
<gene>
    <name evidence="2" type="ORF">M9458_011803</name>
</gene>
<dbReference type="Proteomes" id="UP001529510">
    <property type="component" value="Unassembled WGS sequence"/>
</dbReference>
<dbReference type="EMBL" id="JAMKFB020000005">
    <property type="protein sequence ID" value="KAL0193507.1"/>
    <property type="molecule type" value="Genomic_DNA"/>
</dbReference>
<proteinExistence type="predicted"/>
<feature type="compositionally biased region" description="Basic and acidic residues" evidence="1">
    <location>
        <begin position="37"/>
        <end position="50"/>
    </location>
</feature>
<dbReference type="InterPro" id="IPR033374">
    <property type="entry name" value="NSMF"/>
</dbReference>
<name>A0ABD0R4Q4_CIRMR</name>
<evidence type="ECO:0000313" key="2">
    <source>
        <dbReference type="EMBL" id="KAL0193507.1"/>
    </source>
</evidence>
<feature type="compositionally biased region" description="Basic residues" evidence="1">
    <location>
        <begin position="83"/>
        <end position="98"/>
    </location>
</feature>
<feature type="compositionally biased region" description="Basic and acidic residues" evidence="1">
    <location>
        <begin position="155"/>
        <end position="173"/>
    </location>
</feature>